<dbReference type="EMBL" id="JABSTU010000007">
    <property type="protein sequence ID" value="KAH8026136.1"/>
    <property type="molecule type" value="Genomic_DNA"/>
</dbReference>
<feature type="transmembrane region" description="Helical" evidence="1">
    <location>
        <begin position="41"/>
        <end position="60"/>
    </location>
</feature>
<evidence type="ECO:0000256" key="1">
    <source>
        <dbReference type="SAM" id="Phobius"/>
    </source>
</evidence>
<name>A0A9J6DWM3_RHIMP</name>
<feature type="transmembrane region" description="Helical" evidence="1">
    <location>
        <begin position="104"/>
        <end position="123"/>
    </location>
</feature>
<evidence type="ECO:0000313" key="3">
    <source>
        <dbReference type="Proteomes" id="UP000821866"/>
    </source>
</evidence>
<reference evidence="2" key="1">
    <citation type="journal article" date="2020" name="Cell">
        <title>Large-Scale Comparative Analyses of Tick Genomes Elucidate Their Genetic Diversity and Vector Capacities.</title>
        <authorList>
            <consortium name="Tick Genome and Microbiome Consortium (TIGMIC)"/>
            <person name="Jia N."/>
            <person name="Wang J."/>
            <person name="Shi W."/>
            <person name="Du L."/>
            <person name="Sun Y."/>
            <person name="Zhan W."/>
            <person name="Jiang J.F."/>
            <person name="Wang Q."/>
            <person name="Zhang B."/>
            <person name="Ji P."/>
            <person name="Bell-Sakyi L."/>
            <person name="Cui X.M."/>
            <person name="Yuan T.T."/>
            <person name="Jiang B.G."/>
            <person name="Yang W.F."/>
            <person name="Lam T.T."/>
            <person name="Chang Q.C."/>
            <person name="Ding S.J."/>
            <person name="Wang X.J."/>
            <person name="Zhu J.G."/>
            <person name="Ruan X.D."/>
            <person name="Zhao L."/>
            <person name="Wei J.T."/>
            <person name="Ye R.Z."/>
            <person name="Que T.C."/>
            <person name="Du C.H."/>
            <person name="Zhou Y.H."/>
            <person name="Cheng J.X."/>
            <person name="Dai P.F."/>
            <person name="Guo W.B."/>
            <person name="Han X.H."/>
            <person name="Huang E.J."/>
            <person name="Li L.F."/>
            <person name="Wei W."/>
            <person name="Gao Y.C."/>
            <person name="Liu J.Z."/>
            <person name="Shao H.Z."/>
            <person name="Wang X."/>
            <person name="Wang C.C."/>
            <person name="Yang T.C."/>
            <person name="Huo Q.B."/>
            <person name="Li W."/>
            <person name="Chen H.Y."/>
            <person name="Chen S.E."/>
            <person name="Zhou L.G."/>
            <person name="Ni X.B."/>
            <person name="Tian J.H."/>
            <person name="Sheng Y."/>
            <person name="Liu T."/>
            <person name="Pan Y.S."/>
            <person name="Xia L.Y."/>
            <person name="Li J."/>
            <person name="Zhao F."/>
            <person name="Cao W.C."/>
        </authorList>
    </citation>
    <scope>NUCLEOTIDE SEQUENCE</scope>
    <source>
        <strain evidence="2">Rmic-2018</strain>
    </source>
</reference>
<organism evidence="2 3">
    <name type="scientific">Rhipicephalus microplus</name>
    <name type="common">Cattle tick</name>
    <name type="synonym">Boophilus microplus</name>
    <dbReference type="NCBI Taxonomy" id="6941"/>
    <lineage>
        <taxon>Eukaryota</taxon>
        <taxon>Metazoa</taxon>
        <taxon>Ecdysozoa</taxon>
        <taxon>Arthropoda</taxon>
        <taxon>Chelicerata</taxon>
        <taxon>Arachnida</taxon>
        <taxon>Acari</taxon>
        <taxon>Parasitiformes</taxon>
        <taxon>Ixodida</taxon>
        <taxon>Ixodoidea</taxon>
        <taxon>Ixodidae</taxon>
        <taxon>Rhipicephalinae</taxon>
        <taxon>Rhipicephalus</taxon>
        <taxon>Boophilus</taxon>
    </lineage>
</organism>
<gene>
    <name evidence="2" type="ORF">HPB51_016447</name>
</gene>
<proteinExistence type="predicted"/>
<feature type="transmembrane region" description="Helical" evidence="1">
    <location>
        <begin position="72"/>
        <end position="92"/>
    </location>
</feature>
<comment type="caution">
    <text evidence="2">The sequence shown here is derived from an EMBL/GenBank/DDBJ whole genome shotgun (WGS) entry which is preliminary data.</text>
</comment>
<keyword evidence="3" id="KW-1185">Reference proteome</keyword>
<keyword evidence="1" id="KW-0812">Transmembrane</keyword>
<evidence type="ECO:0000313" key="2">
    <source>
        <dbReference type="EMBL" id="KAH8026136.1"/>
    </source>
</evidence>
<accession>A0A9J6DWM3</accession>
<keyword evidence="1" id="KW-1133">Transmembrane helix</keyword>
<protein>
    <submittedName>
        <fullName evidence="2">Uncharacterized protein</fullName>
    </submittedName>
</protein>
<keyword evidence="1" id="KW-0472">Membrane</keyword>
<dbReference type="Proteomes" id="UP000821866">
    <property type="component" value="Unassembled WGS sequence"/>
</dbReference>
<sequence>MTQRRSPTSASQSSHSDVKRRFDSFVFSEAVPEFLSGMKGGGALIVVSLIPLLIAAFENYTRHAMDLDTFTFLLDAAFHFVYAVTSAIEFIIYFNNGFGSTGDIFGLVFCAVVFCFHALQLRCDGCTCSSLRLSWGCGRPGNPL</sequence>
<dbReference type="AlphaFoldDB" id="A0A9J6DWM3"/>
<reference evidence="2" key="2">
    <citation type="submission" date="2021-09" db="EMBL/GenBank/DDBJ databases">
        <authorList>
            <person name="Jia N."/>
            <person name="Wang J."/>
            <person name="Shi W."/>
            <person name="Du L."/>
            <person name="Sun Y."/>
            <person name="Zhan W."/>
            <person name="Jiang J."/>
            <person name="Wang Q."/>
            <person name="Zhang B."/>
            <person name="Ji P."/>
            <person name="Sakyi L.B."/>
            <person name="Cui X."/>
            <person name="Yuan T."/>
            <person name="Jiang B."/>
            <person name="Yang W."/>
            <person name="Lam T.T.-Y."/>
            <person name="Chang Q."/>
            <person name="Ding S."/>
            <person name="Wang X."/>
            <person name="Zhu J."/>
            <person name="Ruan X."/>
            <person name="Zhao L."/>
            <person name="Wei J."/>
            <person name="Que T."/>
            <person name="Du C."/>
            <person name="Cheng J."/>
            <person name="Dai P."/>
            <person name="Han X."/>
            <person name="Huang E."/>
            <person name="Gao Y."/>
            <person name="Liu J."/>
            <person name="Shao H."/>
            <person name="Ye R."/>
            <person name="Li L."/>
            <person name="Wei W."/>
            <person name="Wang X."/>
            <person name="Wang C."/>
            <person name="Huo Q."/>
            <person name="Li W."/>
            <person name="Guo W."/>
            <person name="Chen H."/>
            <person name="Chen S."/>
            <person name="Zhou L."/>
            <person name="Zhou L."/>
            <person name="Ni X."/>
            <person name="Tian J."/>
            <person name="Zhou Y."/>
            <person name="Sheng Y."/>
            <person name="Liu T."/>
            <person name="Pan Y."/>
            <person name="Xia L."/>
            <person name="Li J."/>
            <person name="Zhao F."/>
            <person name="Cao W."/>
        </authorList>
    </citation>
    <scope>NUCLEOTIDE SEQUENCE</scope>
    <source>
        <strain evidence="2">Rmic-2018</strain>
        <tissue evidence="2">Larvae</tissue>
    </source>
</reference>